<evidence type="ECO:0000256" key="1">
    <source>
        <dbReference type="SAM" id="MobiDB-lite"/>
    </source>
</evidence>
<protein>
    <submittedName>
        <fullName evidence="2">Uncharacterized protein</fullName>
    </submittedName>
</protein>
<dbReference type="Proteomes" id="UP000294933">
    <property type="component" value="Unassembled WGS sequence"/>
</dbReference>
<keyword evidence="3" id="KW-1185">Reference proteome</keyword>
<proteinExistence type="predicted"/>
<sequence length="258" mass="29051">MLKRRLLRIEECAVVQSFIANLFPMNGVDQISASALRSELSASFPGSDFASSIVPDGSSTRHFRCAEVLSALEKCIKCKFSEDLEEQFRSSEGLVEPDPPHLAKKSRHEAKLTEIEDELKELKKLPLVMRKQEKRVGNLECDVETALSTIESKREHSILDETSRLSRQRSHSEHTTTAKWTGATFSTAAHEKKVVISRERDASCVPRMSEQPVDHRSVGTFDCTSITFPSSHVRSKGSELDHPLRYVLGKILFRSVIR</sequence>
<dbReference type="EMBL" id="ML170191">
    <property type="protein sequence ID" value="TDL20012.1"/>
    <property type="molecule type" value="Genomic_DNA"/>
</dbReference>
<gene>
    <name evidence="2" type="ORF">BD410DRAFT_388684</name>
</gene>
<dbReference type="AlphaFoldDB" id="A0A4Y7PYP1"/>
<feature type="compositionally biased region" description="Basic and acidic residues" evidence="1">
    <location>
        <begin position="158"/>
        <end position="176"/>
    </location>
</feature>
<reference evidence="2 3" key="1">
    <citation type="submission" date="2018-06" db="EMBL/GenBank/DDBJ databases">
        <title>A transcriptomic atlas of mushroom development highlights an independent origin of complex multicellularity.</title>
        <authorList>
            <consortium name="DOE Joint Genome Institute"/>
            <person name="Krizsan K."/>
            <person name="Almasi E."/>
            <person name="Merenyi Z."/>
            <person name="Sahu N."/>
            <person name="Viragh M."/>
            <person name="Koszo T."/>
            <person name="Mondo S."/>
            <person name="Kiss B."/>
            <person name="Balint B."/>
            <person name="Kues U."/>
            <person name="Barry K."/>
            <person name="Hegedus J.C."/>
            <person name="Henrissat B."/>
            <person name="Johnson J."/>
            <person name="Lipzen A."/>
            <person name="Ohm R."/>
            <person name="Nagy I."/>
            <person name="Pangilinan J."/>
            <person name="Yan J."/>
            <person name="Xiong Y."/>
            <person name="Grigoriev I.V."/>
            <person name="Hibbett D.S."/>
            <person name="Nagy L.G."/>
        </authorList>
    </citation>
    <scope>NUCLEOTIDE SEQUENCE [LARGE SCALE GENOMIC DNA]</scope>
    <source>
        <strain evidence="2 3">SZMC22713</strain>
    </source>
</reference>
<dbReference type="VEuPathDB" id="FungiDB:BD410DRAFT_388684"/>
<feature type="region of interest" description="Disordered" evidence="1">
    <location>
        <begin position="158"/>
        <end position="177"/>
    </location>
</feature>
<evidence type="ECO:0000313" key="2">
    <source>
        <dbReference type="EMBL" id="TDL20012.1"/>
    </source>
</evidence>
<name>A0A4Y7PYP1_9AGAM</name>
<organism evidence="2 3">
    <name type="scientific">Rickenella mellea</name>
    <dbReference type="NCBI Taxonomy" id="50990"/>
    <lineage>
        <taxon>Eukaryota</taxon>
        <taxon>Fungi</taxon>
        <taxon>Dikarya</taxon>
        <taxon>Basidiomycota</taxon>
        <taxon>Agaricomycotina</taxon>
        <taxon>Agaricomycetes</taxon>
        <taxon>Hymenochaetales</taxon>
        <taxon>Rickenellaceae</taxon>
        <taxon>Rickenella</taxon>
    </lineage>
</organism>
<evidence type="ECO:0000313" key="3">
    <source>
        <dbReference type="Proteomes" id="UP000294933"/>
    </source>
</evidence>
<accession>A0A4Y7PYP1</accession>